<sequence length="409" mass="42824">MSDEPASGDPDRVHVVGIGADGWEGLSPAARRTAETAEVLMGSHRQLALVPETTGERVPWPSPLLPALPGLLAEHAGRSICVLASGDPMFHGIGATLARVLGPERLDVLPQPSSVSLACARLGWPAQDARVVNLVGRPVENLLPGLAPGERVLVLSSDGTTPAAVAELLTAHGFGPSELTVLENLGGRDERALRETAAELRASTAALNIVAVECASDRRTGRLPSTPGLSEELFEHDGQLTKRDVRASTLARLAPRAGELLWDVGAGSGSIAIEWVRSAASCRAIAVERDPRRAERTANNATALGAGSLRIVRGTAPEGLRDLEQPDAVFVGGGVSAPGVLETCVDALPRGGRLVVNAVTMESESTVTEWYSRMGGELVRIGIEQAGPIGGFTAWRPAMRVTQWAVTKP</sequence>
<dbReference type="SUPFAM" id="SSF53335">
    <property type="entry name" value="S-adenosyl-L-methionine-dependent methyltransferases"/>
    <property type="match status" value="1"/>
</dbReference>
<dbReference type="AlphaFoldDB" id="A0A852Z2V5"/>
<dbReference type="EMBL" id="JACBYW010000002">
    <property type="protein sequence ID" value="NYH77966.1"/>
    <property type="molecule type" value="Genomic_DNA"/>
</dbReference>
<evidence type="ECO:0000256" key="3">
    <source>
        <dbReference type="ARBA" id="ARBA00022603"/>
    </source>
</evidence>
<evidence type="ECO:0000256" key="1">
    <source>
        <dbReference type="ARBA" id="ARBA00004953"/>
    </source>
</evidence>
<dbReference type="InterPro" id="IPR035996">
    <property type="entry name" value="4pyrrol_Methylase_sf"/>
</dbReference>
<name>A0A852Z2V5_9ACTN</name>
<dbReference type="Gene3D" id="3.40.1010.10">
    <property type="entry name" value="Cobalt-precorrin-4 Transmethylase, Domain 1"/>
    <property type="match status" value="1"/>
</dbReference>
<dbReference type="NCBIfam" id="TIGR02469">
    <property type="entry name" value="CbiT"/>
    <property type="match status" value="1"/>
</dbReference>
<dbReference type="InterPro" id="IPR006365">
    <property type="entry name" value="Cbl_synth_CobL"/>
</dbReference>
<dbReference type="SUPFAM" id="SSF53790">
    <property type="entry name" value="Tetrapyrrole methylase"/>
    <property type="match status" value="1"/>
</dbReference>
<dbReference type="CDD" id="cd02440">
    <property type="entry name" value="AdoMet_MTases"/>
    <property type="match status" value="1"/>
</dbReference>
<dbReference type="GO" id="GO:0008276">
    <property type="term" value="F:protein methyltransferase activity"/>
    <property type="evidence" value="ECO:0007669"/>
    <property type="project" value="InterPro"/>
</dbReference>
<dbReference type="EC" id="2.1.1.132" evidence="7"/>
<dbReference type="GO" id="GO:0009236">
    <property type="term" value="P:cobalamin biosynthetic process"/>
    <property type="evidence" value="ECO:0007669"/>
    <property type="project" value="UniProtKB-UniPathway"/>
</dbReference>
<evidence type="ECO:0000256" key="2">
    <source>
        <dbReference type="ARBA" id="ARBA00022573"/>
    </source>
</evidence>
<dbReference type="PANTHER" id="PTHR43182:SF1">
    <property type="entry name" value="COBALT-PRECORRIN-7 C(5)-METHYLTRANSFERASE"/>
    <property type="match status" value="1"/>
</dbReference>
<dbReference type="GO" id="GO:0046025">
    <property type="term" value="F:precorrin-6Y C5,15-methyltransferase (decarboxylating) activity"/>
    <property type="evidence" value="ECO:0007669"/>
    <property type="project" value="UniProtKB-EC"/>
</dbReference>
<keyword evidence="4 7" id="KW-0808">Transferase</keyword>
<dbReference type="UniPathway" id="UPA00148"/>
<evidence type="ECO:0000313" key="7">
    <source>
        <dbReference type="EMBL" id="NYH77966.1"/>
    </source>
</evidence>
<dbReference type="InterPro" id="IPR050714">
    <property type="entry name" value="Cobalamin_biosynth_MTase"/>
</dbReference>
<dbReference type="Gene3D" id="3.40.50.150">
    <property type="entry name" value="Vaccinia Virus protein VP39"/>
    <property type="match status" value="1"/>
</dbReference>
<dbReference type="Pfam" id="PF00590">
    <property type="entry name" value="TP_methylase"/>
    <property type="match status" value="1"/>
</dbReference>
<proteinExistence type="predicted"/>
<dbReference type="Proteomes" id="UP000548304">
    <property type="component" value="Unassembled WGS sequence"/>
</dbReference>
<dbReference type="Gene3D" id="3.30.950.10">
    <property type="entry name" value="Methyltransferase, Cobalt-precorrin-4 Transmethylase, Domain 2"/>
    <property type="match status" value="1"/>
</dbReference>
<dbReference type="PIRSF" id="PIRSF036428">
    <property type="entry name" value="CobL"/>
    <property type="match status" value="1"/>
</dbReference>
<protein>
    <submittedName>
        <fullName evidence="7">Precorrin-6Y C5,15-methyltransferase (Decarboxylating)</fullName>
        <ecNumber evidence="7">2.1.1.132</ecNumber>
    </submittedName>
</protein>
<dbReference type="InterPro" id="IPR029063">
    <property type="entry name" value="SAM-dependent_MTases_sf"/>
</dbReference>
<dbReference type="InterPro" id="IPR014008">
    <property type="entry name" value="Cbl_synth_MTase_CbiT"/>
</dbReference>
<keyword evidence="8" id="KW-1185">Reference proteome</keyword>
<keyword evidence="3 7" id="KW-0489">Methyltransferase</keyword>
<evidence type="ECO:0000259" key="6">
    <source>
        <dbReference type="Pfam" id="PF00590"/>
    </source>
</evidence>
<evidence type="ECO:0000313" key="8">
    <source>
        <dbReference type="Proteomes" id="UP000548304"/>
    </source>
</evidence>
<dbReference type="GO" id="GO:0032259">
    <property type="term" value="P:methylation"/>
    <property type="evidence" value="ECO:0007669"/>
    <property type="project" value="UniProtKB-KW"/>
</dbReference>
<dbReference type="RefSeq" id="WP_179534516.1">
    <property type="nucleotide sequence ID" value="NZ_JACBYW010000002.1"/>
</dbReference>
<dbReference type="InterPro" id="IPR012818">
    <property type="entry name" value="CbiE"/>
</dbReference>
<accession>A0A852Z2V5</accession>
<gene>
    <name evidence="7" type="ORF">FHR84_001288</name>
</gene>
<evidence type="ECO:0000256" key="5">
    <source>
        <dbReference type="ARBA" id="ARBA00022691"/>
    </source>
</evidence>
<evidence type="ECO:0000256" key="4">
    <source>
        <dbReference type="ARBA" id="ARBA00022679"/>
    </source>
</evidence>
<keyword evidence="2" id="KW-0169">Cobalamin biosynthesis</keyword>
<dbReference type="InterPro" id="IPR014776">
    <property type="entry name" value="4pyrrole_Mease_sub2"/>
</dbReference>
<organism evidence="7 8">
    <name type="scientific">Actinopolyspora biskrensis</name>
    <dbReference type="NCBI Taxonomy" id="1470178"/>
    <lineage>
        <taxon>Bacteria</taxon>
        <taxon>Bacillati</taxon>
        <taxon>Actinomycetota</taxon>
        <taxon>Actinomycetes</taxon>
        <taxon>Actinopolysporales</taxon>
        <taxon>Actinopolysporaceae</taxon>
        <taxon>Actinopolyspora</taxon>
    </lineage>
</organism>
<keyword evidence="5" id="KW-0949">S-adenosyl-L-methionine</keyword>
<comment type="pathway">
    <text evidence="1">Cofactor biosynthesis; adenosylcobalamin biosynthesis.</text>
</comment>
<dbReference type="InterPro" id="IPR014777">
    <property type="entry name" value="4pyrrole_Mease_sub1"/>
</dbReference>
<dbReference type="Pfam" id="PF01135">
    <property type="entry name" value="PCMT"/>
    <property type="match status" value="1"/>
</dbReference>
<feature type="domain" description="Tetrapyrrole methylase" evidence="6">
    <location>
        <begin position="12"/>
        <end position="200"/>
    </location>
</feature>
<dbReference type="CDD" id="cd11644">
    <property type="entry name" value="Precorrin-6Y-MT"/>
    <property type="match status" value="1"/>
</dbReference>
<dbReference type="NCBIfam" id="TIGR02467">
    <property type="entry name" value="CbiE"/>
    <property type="match status" value="1"/>
</dbReference>
<dbReference type="PANTHER" id="PTHR43182">
    <property type="entry name" value="COBALT-PRECORRIN-6B C(15)-METHYLTRANSFERASE (DECARBOXYLATING)"/>
    <property type="match status" value="1"/>
</dbReference>
<comment type="caution">
    <text evidence="7">The sequence shown here is derived from an EMBL/GenBank/DDBJ whole genome shotgun (WGS) entry which is preliminary data.</text>
</comment>
<reference evidence="7 8" key="1">
    <citation type="submission" date="2020-07" db="EMBL/GenBank/DDBJ databases">
        <title>Genomic Encyclopedia of Type Strains, Phase III (KMG-III): the genomes of soil and plant-associated and newly described type strains.</title>
        <authorList>
            <person name="Whitman W."/>
        </authorList>
    </citation>
    <scope>NUCLEOTIDE SEQUENCE [LARGE SCALE GENOMIC DNA]</scope>
    <source>
        <strain evidence="7 8">CECT 8576</strain>
    </source>
</reference>
<dbReference type="InterPro" id="IPR000878">
    <property type="entry name" value="4pyrrol_Mease"/>
</dbReference>